<evidence type="ECO:0000256" key="3">
    <source>
        <dbReference type="ARBA" id="ARBA00023125"/>
    </source>
</evidence>
<gene>
    <name evidence="8" type="primary">MLS1</name>
    <name evidence="8" type="ORF">KIN20_032394</name>
</gene>
<evidence type="ECO:0000256" key="4">
    <source>
        <dbReference type="ARBA" id="ARBA00023163"/>
    </source>
</evidence>
<dbReference type="GO" id="GO:0000978">
    <property type="term" value="F:RNA polymerase II cis-regulatory region sequence-specific DNA binding"/>
    <property type="evidence" value="ECO:0007669"/>
    <property type="project" value="InterPro"/>
</dbReference>
<dbReference type="SUPFAM" id="SSF49417">
    <property type="entry name" value="p53-like transcription factors"/>
    <property type="match status" value="1"/>
</dbReference>
<comment type="caution">
    <text evidence="8">The sequence shown here is derived from an EMBL/GenBank/DDBJ whole genome shotgun (WGS) entry which is preliminary data.</text>
</comment>
<dbReference type="PROSITE" id="PS50252">
    <property type="entry name" value="TBOX_3"/>
    <property type="match status" value="1"/>
</dbReference>
<dbReference type="EMBL" id="JAHQIW010006812">
    <property type="protein sequence ID" value="KAJ1370624.1"/>
    <property type="molecule type" value="Genomic_DNA"/>
</dbReference>
<dbReference type="InterPro" id="IPR001699">
    <property type="entry name" value="TF_T-box"/>
</dbReference>
<dbReference type="GO" id="GO:0005634">
    <property type="term" value="C:nucleus"/>
    <property type="evidence" value="ECO:0007669"/>
    <property type="project" value="UniProtKB-SubCell"/>
</dbReference>
<keyword evidence="3 6" id="KW-0238">DNA-binding</keyword>
<dbReference type="InterPro" id="IPR018186">
    <property type="entry name" value="TF_T-box_CS"/>
</dbReference>
<evidence type="ECO:0000313" key="8">
    <source>
        <dbReference type="EMBL" id="KAJ1370624.1"/>
    </source>
</evidence>
<name>A0AAD5WHH2_PARTN</name>
<reference evidence="8" key="1">
    <citation type="submission" date="2021-06" db="EMBL/GenBank/DDBJ databases">
        <title>Parelaphostrongylus tenuis whole genome reference sequence.</title>
        <authorList>
            <person name="Garwood T.J."/>
            <person name="Larsen P.A."/>
            <person name="Fountain-Jones N.M."/>
            <person name="Garbe J.R."/>
            <person name="Macchietto M.G."/>
            <person name="Kania S.A."/>
            <person name="Gerhold R.W."/>
            <person name="Richards J.E."/>
            <person name="Wolf T.M."/>
        </authorList>
    </citation>
    <scope>NUCLEOTIDE SEQUENCE</scope>
    <source>
        <strain evidence="8">MNPRO001-30</strain>
        <tissue evidence="8">Meninges</tissue>
    </source>
</reference>
<dbReference type="Gene3D" id="2.60.40.820">
    <property type="entry name" value="Transcription factor, T-box"/>
    <property type="match status" value="1"/>
</dbReference>
<keyword evidence="9" id="KW-1185">Reference proteome</keyword>
<dbReference type="InterPro" id="IPR036960">
    <property type="entry name" value="T-box_sf"/>
</dbReference>
<evidence type="ECO:0000313" key="9">
    <source>
        <dbReference type="Proteomes" id="UP001196413"/>
    </source>
</evidence>
<dbReference type="PRINTS" id="PR00937">
    <property type="entry name" value="TBOX"/>
</dbReference>
<dbReference type="GO" id="GO:0000981">
    <property type="term" value="F:DNA-binding transcription factor activity, RNA polymerase II-specific"/>
    <property type="evidence" value="ECO:0007669"/>
    <property type="project" value="TreeGrafter"/>
</dbReference>
<comment type="subcellular location">
    <subcellularLocation>
        <location evidence="1 6">Nucleus</location>
    </subcellularLocation>
</comment>
<dbReference type="GO" id="GO:0000785">
    <property type="term" value="C:chromatin"/>
    <property type="evidence" value="ECO:0007669"/>
    <property type="project" value="TreeGrafter"/>
</dbReference>
<keyword evidence="4" id="KW-0804">Transcription</keyword>
<evidence type="ECO:0000256" key="2">
    <source>
        <dbReference type="ARBA" id="ARBA00023015"/>
    </source>
</evidence>
<evidence type="ECO:0000259" key="7">
    <source>
        <dbReference type="PROSITE" id="PS50252"/>
    </source>
</evidence>
<dbReference type="InterPro" id="IPR008967">
    <property type="entry name" value="p53-like_TF_DNA-bd_sf"/>
</dbReference>
<feature type="domain" description="T-box" evidence="7">
    <location>
        <begin position="136"/>
        <end position="320"/>
    </location>
</feature>
<dbReference type="PROSITE" id="PS01283">
    <property type="entry name" value="TBOX_1"/>
    <property type="match status" value="1"/>
</dbReference>
<dbReference type="Pfam" id="PF00907">
    <property type="entry name" value="T-box"/>
    <property type="match status" value="1"/>
</dbReference>
<dbReference type="GO" id="GO:0001708">
    <property type="term" value="P:cell fate specification"/>
    <property type="evidence" value="ECO:0007669"/>
    <property type="project" value="TreeGrafter"/>
</dbReference>
<dbReference type="SMART" id="SM00425">
    <property type="entry name" value="TBOX"/>
    <property type="match status" value="1"/>
</dbReference>
<dbReference type="Proteomes" id="UP001196413">
    <property type="component" value="Unassembled WGS sequence"/>
</dbReference>
<evidence type="ECO:0000256" key="5">
    <source>
        <dbReference type="ARBA" id="ARBA00023242"/>
    </source>
</evidence>
<dbReference type="InterPro" id="IPR046360">
    <property type="entry name" value="T-box_DNA-bd"/>
</dbReference>
<evidence type="ECO:0000256" key="6">
    <source>
        <dbReference type="PROSITE-ProRule" id="PRU00201"/>
    </source>
</evidence>
<protein>
    <submittedName>
        <fullName evidence="8">Malate synthase 1</fullName>
    </submittedName>
</protein>
<evidence type="ECO:0000256" key="1">
    <source>
        <dbReference type="ARBA" id="ARBA00004123"/>
    </source>
</evidence>
<dbReference type="GO" id="GO:0045893">
    <property type="term" value="P:positive regulation of DNA-templated transcription"/>
    <property type="evidence" value="ECO:0007669"/>
    <property type="project" value="InterPro"/>
</dbReference>
<comment type="caution">
    <text evidence="6">Lacks conserved residue(s) required for the propagation of feature annotation.</text>
</comment>
<keyword evidence="2" id="KW-0805">Transcription regulation</keyword>
<dbReference type="PANTHER" id="PTHR11267">
    <property type="entry name" value="T-BOX PROTEIN-RELATED"/>
    <property type="match status" value="1"/>
</dbReference>
<dbReference type="PANTHER" id="PTHR11267:SF195">
    <property type="entry name" value="OPTOMOTOR-BLIND-RELATED-GENE-1, ISOFORM A"/>
    <property type="match status" value="1"/>
</dbReference>
<proteinExistence type="predicted"/>
<keyword evidence="5 6" id="KW-0539">Nucleus</keyword>
<dbReference type="AlphaFoldDB" id="A0AAD5WHH2"/>
<organism evidence="8 9">
    <name type="scientific">Parelaphostrongylus tenuis</name>
    <name type="common">Meningeal worm</name>
    <dbReference type="NCBI Taxonomy" id="148309"/>
    <lineage>
        <taxon>Eukaryota</taxon>
        <taxon>Metazoa</taxon>
        <taxon>Ecdysozoa</taxon>
        <taxon>Nematoda</taxon>
        <taxon>Chromadorea</taxon>
        <taxon>Rhabditida</taxon>
        <taxon>Rhabditina</taxon>
        <taxon>Rhabditomorpha</taxon>
        <taxon>Strongyloidea</taxon>
        <taxon>Metastrongylidae</taxon>
        <taxon>Parelaphostrongylus</taxon>
    </lineage>
</organism>
<dbReference type="PROSITE" id="PS01264">
    <property type="entry name" value="TBOX_2"/>
    <property type="match status" value="1"/>
</dbReference>
<sequence>MRMSFSSQSNDFIIRGSAAVNSFGDIVSPCELLFQWVCRPAFSSLLSLAQYESCREVSIAIVNDHRLYRIPDVAHMFAMAAIVGVETTDGHLPPLGRLLATVYCMPKNFSIDYLLSDVDNSQKDGIVKRGSIRFRLEGISLWRRFHALGTEMIVTKSGRRMFPVLSISISGLETDVQYSLLVDMECVDSKRYRYSFHQSKWTATGPGEAELPCRTFVHPDSPASGAHWMKGSVLFDKIKLTNNQLDQNGHIIVNSMHRYLPRIHLVRHFEGDDKLEAASNTERITISFEETTFIAVTAYQNHRITSLKIESNPFAKGFRECELDDPRILPFLLPFYGLTLPFRSG</sequence>
<accession>A0AAD5WHH2</accession>
<dbReference type="FunFam" id="2.60.40.820:FF:000015">
    <property type="entry name" value="T-box transcription factor mls-1"/>
    <property type="match status" value="1"/>
</dbReference>